<dbReference type="Pfam" id="PF02195">
    <property type="entry name" value="ParB_N"/>
    <property type="match status" value="2"/>
</dbReference>
<dbReference type="InterPro" id="IPR004437">
    <property type="entry name" value="ParB/RepB/Spo0J"/>
</dbReference>
<dbReference type="GO" id="GO:0007059">
    <property type="term" value="P:chromosome segregation"/>
    <property type="evidence" value="ECO:0007669"/>
    <property type="project" value="UniProtKB-KW"/>
</dbReference>
<dbReference type="InterPro" id="IPR003115">
    <property type="entry name" value="ParB_N"/>
</dbReference>
<dbReference type="RefSeq" id="WP_073825039.1">
    <property type="nucleotide sequence ID" value="NZ_MQVS01000008.1"/>
</dbReference>
<dbReference type="OrthoDB" id="9802051at2"/>
<evidence type="ECO:0000313" key="6">
    <source>
        <dbReference type="EMBL" id="OKL51240.1"/>
    </source>
</evidence>
<dbReference type="PANTHER" id="PTHR33375:SF1">
    <property type="entry name" value="CHROMOSOME-PARTITIONING PROTEIN PARB-RELATED"/>
    <property type="match status" value="1"/>
</dbReference>
<dbReference type="EMBL" id="MQVS01000008">
    <property type="protein sequence ID" value="OKL51240.1"/>
    <property type="molecule type" value="Genomic_DNA"/>
</dbReference>
<dbReference type="CDD" id="cd16393">
    <property type="entry name" value="SPO0J_N"/>
    <property type="match status" value="1"/>
</dbReference>
<comment type="similarity">
    <text evidence="1">Belongs to the ParB family.</text>
</comment>
<dbReference type="InterPro" id="IPR057240">
    <property type="entry name" value="ParB_dimer_C"/>
</dbReference>
<dbReference type="Pfam" id="PF17762">
    <property type="entry name" value="HTH_ParB"/>
    <property type="match status" value="1"/>
</dbReference>
<accession>A0A1Q5PUZ3</accession>
<dbReference type="FunCoup" id="A0A1Q5PUZ3">
    <property type="interactions" value="6"/>
</dbReference>
<evidence type="ECO:0000256" key="4">
    <source>
        <dbReference type="SAM" id="MobiDB-lite"/>
    </source>
</evidence>
<evidence type="ECO:0000259" key="5">
    <source>
        <dbReference type="SMART" id="SM00470"/>
    </source>
</evidence>
<evidence type="ECO:0000256" key="2">
    <source>
        <dbReference type="ARBA" id="ARBA00022829"/>
    </source>
</evidence>
<dbReference type="STRING" id="52770.BSZ40_07960"/>
<keyword evidence="7" id="KW-1185">Reference proteome</keyword>
<evidence type="ECO:0000256" key="3">
    <source>
        <dbReference type="ARBA" id="ARBA00023125"/>
    </source>
</evidence>
<feature type="region of interest" description="Disordered" evidence="4">
    <location>
        <begin position="46"/>
        <end position="86"/>
    </location>
</feature>
<proteinExistence type="inferred from homology"/>
<keyword evidence="2" id="KW-0159">Chromosome partition</keyword>
<dbReference type="SUPFAM" id="SSF110849">
    <property type="entry name" value="ParB/Sulfiredoxin"/>
    <property type="match status" value="1"/>
</dbReference>
<dbReference type="FunFam" id="1.10.10.2830:FF:000001">
    <property type="entry name" value="Chromosome partitioning protein ParB"/>
    <property type="match status" value="1"/>
</dbReference>
<dbReference type="InParanoid" id="A0A1Q5PUZ3"/>
<dbReference type="Proteomes" id="UP000185612">
    <property type="component" value="Unassembled WGS sequence"/>
</dbReference>
<keyword evidence="3" id="KW-0238">DNA-binding</keyword>
<protein>
    <recommendedName>
        <fullName evidence="5">ParB-like N-terminal domain-containing protein</fullName>
    </recommendedName>
</protein>
<dbReference type="Gene3D" id="3.90.1530.30">
    <property type="match status" value="1"/>
</dbReference>
<dbReference type="InterPro" id="IPR036086">
    <property type="entry name" value="ParB/Sulfiredoxin_sf"/>
</dbReference>
<organism evidence="6 7">
    <name type="scientific">Buchananella hordeovulneris</name>
    <dbReference type="NCBI Taxonomy" id="52770"/>
    <lineage>
        <taxon>Bacteria</taxon>
        <taxon>Bacillati</taxon>
        <taxon>Actinomycetota</taxon>
        <taxon>Actinomycetes</taxon>
        <taxon>Actinomycetales</taxon>
        <taxon>Actinomycetaceae</taxon>
        <taxon>Buchananella</taxon>
    </lineage>
</organism>
<dbReference type="Pfam" id="PF23552">
    <property type="entry name" value="ParB_C"/>
    <property type="match status" value="1"/>
</dbReference>
<reference evidence="7" key="1">
    <citation type="submission" date="2016-12" db="EMBL/GenBank/DDBJ databases">
        <authorList>
            <person name="Meng X."/>
        </authorList>
    </citation>
    <scope>NUCLEOTIDE SEQUENCE [LARGE SCALE GENOMIC DNA]</scope>
    <source>
        <strain evidence="7">DSM 20732</strain>
    </source>
</reference>
<evidence type="ECO:0000313" key="7">
    <source>
        <dbReference type="Proteomes" id="UP000185612"/>
    </source>
</evidence>
<dbReference type="InterPro" id="IPR041468">
    <property type="entry name" value="HTH_ParB/Spo0J"/>
</dbReference>
<gene>
    <name evidence="6" type="ORF">BSZ40_07960</name>
</gene>
<dbReference type="SMART" id="SM00470">
    <property type="entry name" value="ParB"/>
    <property type="match status" value="1"/>
</dbReference>
<dbReference type="SUPFAM" id="SSF109709">
    <property type="entry name" value="KorB DNA-binding domain-like"/>
    <property type="match status" value="1"/>
</dbReference>
<feature type="domain" description="ParB-like N-terminal" evidence="5">
    <location>
        <begin position="181"/>
        <end position="295"/>
    </location>
</feature>
<evidence type="ECO:0000256" key="1">
    <source>
        <dbReference type="ARBA" id="ARBA00006295"/>
    </source>
</evidence>
<comment type="caution">
    <text evidence="6">The sequence shown here is derived from an EMBL/GenBank/DDBJ whole genome shotgun (WGS) entry which is preliminary data.</text>
</comment>
<sequence>MAERRKSLGRGLGALIREDEDAVVDGSAGARSARPVDLYFGAAEGERAGRSDVSSLLSPGRARAGKRGAKAEGTKPTATRKATAKDKLTKRKVVAEVEEPVAGVYVSRAADARASLVEKPVDEGVDNAGVAQKTAEYQVAAGEPPVDNAGAAADEVARAAASETGADPAAELVPTAGVRLALLSPTVIVPNAKQPRQVFDTEEVEELAASITEVGLLQPIVVRPLAADDERRHAGRLVGHDPDSDDGERIAGEYELIMGERRLRAAQLAGLTEVPAIVRETADEDMLRDALLENLHRVNLNPLEEAAAYEQLLVEFGCTQEELARKIARSRPQISNTIRLLKLPGSVQRRVAAGVISAGHARALLSLTDGAAMERLAQRIVAENLSVRAVEELVALGEEAQQPELRRRPRVGAFDAAFASLAGSLADRFDTRVKVTMGARKGKISIDFAGLDDLDRILAVLSPGMRLERESDGEAPEVVG</sequence>
<dbReference type="NCBIfam" id="TIGR00180">
    <property type="entry name" value="parB_part"/>
    <property type="match status" value="1"/>
</dbReference>
<dbReference type="GO" id="GO:0045881">
    <property type="term" value="P:positive regulation of sporulation resulting in formation of a cellular spore"/>
    <property type="evidence" value="ECO:0007669"/>
    <property type="project" value="TreeGrafter"/>
</dbReference>
<dbReference type="InterPro" id="IPR050336">
    <property type="entry name" value="Chromosome_partition/occlusion"/>
</dbReference>
<dbReference type="Gene3D" id="1.10.10.2830">
    <property type="match status" value="1"/>
</dbReference>
<dbReference type="AlphaFoldDB" id="A0A1Q5PUZ3"/>
<name>A0A1Q5PUZ3_9ACTO</name>
<dbReference type="GO" id="GO:0005694">
    <property type="term" value="C:chromosome"/>
    <property type="evidence" value="ECO:0007669"/>
    <property type="project" value="TreeGrafter"/>
</dbReference>
<dbReference type="GO" id="GO:0003677">
    <property type="term" value="F:DNA binding"/>
    <property type="evidence" value="ECO:0007669"/>
    <property type="project" value="UniProtKB-KW"/>
</dbReference>
<dbReference type="PANTHER" id="PTHR33375">
    <property type="entry name" value="CHROMOSOME-PARTITIONING PROTEIN PARB-RELATED"/>
    <property type="match status" value="1"/>
</dbReference>